<dbReference type="Proteomes" id="UP001348641">
    <property type="component" value="Unassembled WGS sequence"/>
</dbReference>
<organism evidence="1 2">
    <name type="scientific">Nocardiopsis tropica</name>
    <dbReference type="NCBI Taxonomy" id="109330"/>
    <lineage>
        <taxon>Bacteria</taxon>
        <taxon>Bacillati</taxon>
        <taxon>Actinomycetota</taxon>
        <taxon>Actinomycetes</taxon>
        <taxon>Streptosporangiales</taxon>
        <taxon>Nocardiopsidaceae</taxon>
        <taxon>Nocardiopsis</taxon>
    </lineage>
</organism>
<sequence length="75" mass="8847">MTTEQMEQWRKRLEERLGEWVAITATRDHAPAAMYEQTHFWGLVDRIGQEHVSILNTDLSEDRVHLAGIQTMRRV</sequence>
<dbReference type="EMBL" id="JAUUCC010000065">
    <property type="protein sequence ID" value="MEE2053232.1"/>
    <property type="molecule type" value="Genomic_DNA"/>
</dbReference>
<evidence type="ECO:0000313" key="2">
    <source>
        <dbReference type="Proteomes" id="UP001348641"/>
    </source>
</evidence>
<gene>
    <name evidence="1" type="ORF">Q8A49_22265</name>
</gene>
<dbReference type="RefSeq" id="WP_330160196.1">
    <property type="nucleotide sequence ID" value="NZ_BAAAJA010000011.1"/>
</dbReference>
<accession>A0ABU7KX49</accession>
<comment type="caution">
    <text evidence="1">The sequence shown here is derived from an EMBL/GenBank/DDBJ whole genome shotgun (WGS) entry which is preliminary data.</text>
</comment>
<evidence type="ECO:0000313" key="1">
    <source>
        <dbReference type="EMBL" id="MEE2053232.1"/>
    </source>
</evidence>
<proteinExistence type="predicted"/>
<name>A0ABU7KX49_9ACTN</name>
<protein>
    <submittedName>
        <fullName evidence="1">Uncharacterized protein</fullName>
    </submittedName>
</protein>
<reference evidence="1 2" key="1">
    <citation type="submission" date="2023-07" db="EMBL/GenBank/DDBJ databases">
        <authorList>
            <person name="Girao M."/>
            <person name="Carvalho M.F."/>
        </authorList>
    </citation>
    <scope>NUCLEOTIDE SEQUENCE [LARGE SCALE GENOMIC DNA]</scope>
    <source>
        <strain evidence="1 2">66/93</strain>
    </source>
</reference>